<evidence type="ECO:0000256" key="3">
    <source>
        <dbReference type="ARBA" id="ARBA00023163"/>
    </source>
</evidence>
<dbReference type="InterPro" id="IPR001647">
    <property type="entry name" value="HTH_TetR"/>
</dbReference>
<dbReference type="InterPro" id="IPR050109">
    <property type="entry name" value="HTH-type_TetR-like_transc_reg"/>
</dbReference>
<dbReference type="RefSeq" id="WP_051892667.1">
    <property type="nucleotide sequence ID" value="NZ_CP108036.1"/>
</dbReference>
<proteinExistence type="predicted"/>
<keyword evidence="8" id="KW-1185">Reference proteome</keyword>
<feature type="DNA-binding region" description="H-T-H motif" evidence="4">
    <location>
        <begin position="46"/>
        <end position="65"/>
    </location>
</feature>
<evidence type="ECO:0000256" key="5">
    <source>
        <dbReference type="SAM" id="MobiDB-lite"/>
    </source>
</evidence>
<dbReference type="PROSITE" id="PS50977">
    <property type="entry name" value="HTH_TETR_2"/>
    <property type="match status" value="1"/>
</dbReference>
<dbReference type="PANTHER" id="PTHR30055:SF234">
    <property type="entry name" value="HTH-TYPE TRANSCRIPTIONAL REGULATOR BETI"/>
    <property type="match status" value="1"/>
</dbReference>
<dbReference type="InterPro" id="IPR036271">
    <property type="entry name" value="Tet_transcr_reg_TetR-rel_C_sf"/>
</dbReference>
<feature type="region of interest" description="Disordered" evidence="5">
    <location>
        <begin position="1"/>
        <end position="23"/>
    </location>
</feature>
<dbReference type="Proteomes" id="UP001432312">
    <property type="component" value="Chromosome"/>
</dbReference>
<evidence type="ECO:0000256" key="4">
    <source>
        <dbReference type="PROSITE-ProRule" id="PRU00335"/>
    </source>
</evidence>
<keyword evidence="1" id="KW-0805">Transcription regulation</keyword>
<protein>
    <submittedName>
        <fullName evidence="7">TetR/AcrR family transcriptional regulator</fullName>
    </submittedName>
</protein>
<gene>
    <name evidence="7" type="ORF">OHA91_06895</name>
</gene>
<reference evidence="7" key="1">
    <citation type="submission" date="2022-10" db="EMBL/GenBank/DDBJ databases">
        <title>The complete genomes of actinobacterial strains from the NBC collection.</title>
        <authorList>
            <person name="Joergensen T.S."/>
            <person name="Alvarez Arevalo M."/>
            <person name="Sterndorff E.B."/>
            <person name="Faurdal D."/>
            <person name="Vuksanovic O."/>
            <person name="Mourched A.-S."/>
            <person name="Charusanti P."/>
            <person name="Shaw S."/>
            <person name="Blin K."/>
            <person name="Weber T."/>
        </authorList>
    </citation>
    <scope>NUCLEOTIDE SEQUENCE</scope>
    <source>
        <strain evidence="7">NBC_00303</strain>
    </source>
</reference>
<feature type="compositionally biased region" description="Low complexity" evidence="5">
    <location>
        <begin position="1"/>
        <end position="16"/>
    </location>
</feature>
<dbReference type="InterPro" id="IPR009057">
    <property type="entry name" value="Homeodomain-like_sf"/>
</dbReference>
<accession>A0ABZ1Q7C7</accession>
<feature type="domain" description="HTH tetR-type" evidence="6">
    <location>
        <begin position="23"/>
        <end position="83"/>
    </location>
</feature>
<evidence type="ECO:0000256" key="1">
    <source>
        <dbReference type="ARBA" id="ARBA00023015"/>
    </source>
</evidence>
<keyword evidence="2 4" id="KW-0238">DNA-binding</keyword>
<dbReference type="Gene3D" id="1.10.357.10">
    <property type="entry name" value="Tetracycline Repressor, domain 2"/>
    <property type="match status" value="1"/>
</dbReference>
<organism evidence="7 8">
    <name type="scientific">Streptomyces erythrochromogenes</name>
    <dbReference type="NCBI Taxonomy" id="285574"/>
    <lineage>
        <taxon>Bacteria</taxon>
        <taxon>Bacillati</taxon>
        <taxon>Actinomycetota</taxon>
        <taxon>Actinomycetes</taxon>
        <taxon>Kitasatosporales</taxon>
        <taxon>Streptomycetaceae</taxon>
        <taxon>Streptomyces</taxon>
    </lineage>
</organism>
<dbReference type="Pfam" id="PF00440">
    <property type="entry name" value="TetR_N"/>
    <property type="match status" value="1"/>
</dbReference>
<evidence type="ECO:0000259" key="6">
    <source>
        <dbReference type="PROSITE" id="PS50977"/>
    </source>
</evidence>
<dbReference type="SUPFAM" id="SSF46689">
    <property type="entry name" value="Homeodomain-like"/>
    <property type="match status" value="1"/>
</dbReference>
<dbReference type="PANTHER" id="PTHR30055">
    <property type="entry name" value="HTH-TYPE TRANSCRIPTIONAL REGULATOR RUTR"/>
    <property type="match status" value="1"/>
</dbReference>
<keyword evidence="3" id="KW-0804">Transcription</keyword>
<evidence type="ECO:0000313" key="7">
    <source>
        <dbReference type="EMBL" id="WUN78242.1"/>
    </source>
</evidence>
<dbReference type="EMBL" id="CP108036">
    <property type="protein sequence ID" value="WUN78242.1"/>
    <property type="molecule type" value="Genomic_DNA"/>
</dbReference>
<evidence type="ECO:0000313" key="8">
    <source>
        <dbReference type="Proteomes" id="UP001432312"/>
    </source>
</evidence>
<sequence length="215" mass="21999">MTPENPGSPGSPVNPSAPTPKGHQRRAALLDAAEHVLGSAGGAELTMRAVADAAGVRLGHLQYYFPARSDLLAALLDRILTASLARVAALGEAGDAAGDLAAVLDALLGDHDDPSLVRLFTEVWAMAAHDEDAAGAVRAFYAAYAGHVARFVRDRSPGLDPVAAHSRAEVFVMLMEGAALFRSGIAGRAAPVTDAVLRRTLLDLLGLPGPGGGAA</sequence>
<evidence type="ECO:0000256" key="2">
    <source>
        <dbReference type="ARBA" id="ARBA00023125"/>
    </source>
</evidence>
<dbReference type="GeneID" id="95495748"/>
<dbReference type="SUPFAM" id="SSF48498">
    <property type="entry name" value="Tetracyclin repressor-like, C-terminal domain"/>
    <property type="match status" value="1"/>
</dbReference>
<name>A0ABZ1Q7C7_9ACTN</name>